<keyword evidence="2" id="KW-1185">Reference proteome</keyword>
<accession>A0A074ZTF3</accession>
<sequence length="59" mass="6811">MYGNAIDYSMTWMNMTTGCPPQSEVNCRKLRLRQSSNSGTQSDGIYRYPEWQVEGNEDI</sequence>
<dbReference type="GeneID" id="20317127"/>
<protein>
    <submittedName>
        <fullName evidence="1">Uncharacterized protein</fullName>
    </submittedName>
</protein>
<dbReference type="EMBL" id="KL596657">
    <property type="protein sequence ID" value="KER30703.1"/>
    <property type="molecule type" value="Genomic_DNA"/>
</dbReference>
<dbReference type="Proteomes" id="UP000054324">
    <property type="component" value="Unassembled WGS sequence"/>
</dbReference>
<dbReference type="CTD" id="20317127"/>
<proteinExistence type="predicted"/>
<evidence type="ECO:0000313" key="1">
    <source>
        <dbReference type="EMBL" id="KER30703.1"/>
    </source>
</evidence>
<dbReference type="AlphaFoldDB" id="A0A074ZTF3"/>
<reference evidence="1 2" key="1">
    <citation type="submission" date="2013-11" db="EMBL/GenBank/DDBJ databases">
        <title>Opisthorchis viverrini - life in the bile duct.</title>
        <authorList>
            <person name="Young N.D."/>
            <person name="Nagarajan N."/>
            <person name="Lin S.J."/>
            <person name="Korhonen P.K."/>
            <person name="Jex A.R."/>
            <person name="Hall R.S."/>
            <person name="Safavi-Hemami H."/>
            <person name="Kaewkong W."/>
            <person name="Bertrand D."/>
            <person name="Gao S."/>
            <person name="Seet Q."/>
            <person name="Wongkham S."/>
            <person name="Teh B.T."/>
            <person name="Wongkham C."/>
            <person name="Intapan P.M."/>
            <person name="Maleewong W."/>
            <person name="Yang X."/>
            <person name="Hu M."/>
            <person name="Wang Z."/>
            <person name="Hofmann A."/>
            <person name="Sternberg P.W."/>
            <person name="Tan P."/>
            <person name="Wang J."/>
            <person name="Gasser R.B."/>
        </authorList>
    </citation>
    <scope>NUCLEOTIDE SEQUENCE [LARGE SCALE GENOMIC DNA]</scope>
</reference>
<name>A0A074ZTF3_OPIVI</name>
<dbReference type="RefSeq" id="XP_009165567.1">
    <property type="nucleotide sequence ID" value="XM_009167303.1"/>
</dbReference>
<dbReference type="KEGG" id="ovi:T265_02939"/>
<organism evidence="1 2">
    <name type="scientific">Opisthorchis viverrini</name>
    <name type="common">Southeast Asian liver fluke</name>
    <dbReference type="NCBI Taxonomy" id="6198"/>
    <lineage>
        <taxon>Eukaryota</taxon>
        <taxon>Metazoa</taxon>
        <taxon>Spiralia</taxon>
        <taxon>Lophotrochozoa</taxon>
        <taxon>Platyhelminthes</taxon>
        <taxon>Trematoda</taxon>
        <taxon>Digenea</taxon>
        <taxon>Opisthorchiida</taxon>
        <taxon>Opisthorchiata</taxon>
        <taxon>Opisthorchiidae</taxon>
        <taxon>Opisthorchis</taxon>
    </lineage>
</organism>
<evidence type="ECO:0000313" key="2">
    <source>
        <dbReference type="Proteomes" id="UP000054324"/>
    </source>
</evidence>
<gene>
    <name evidence="1" type="ORF">T265_02939</name>
</gene>